<dbReference type="Proteomes" id="UP000054630">
    <property type="component" value="Unassembled WGS sequence"/>
</dbReference>
<gene>
    <name evidence="1" type="ORF">T07_4348</name>
</gene>
<dbReference type="OrthoDB" id="5932973at2759"/>
<dbReference type="EMBL" id="JYDL01000031">
    <property type="protein sequence ID" value="KRX22459.1"/>
    <property type="molecule type" value="Genomic_DNA"/>
</dbReference>
<evidence type="ECO:0000313" key="2">
    <source>
        <dbReference type="Proteomes" id="UP000054630"/>
    </source>
</evidence>
<sequence length="65" mass="7487">LEVVMFDCALLHDTGLLSLSNSSCHTARCAKHDVWIGKFTEDQYQMTYNEFAFYSLLFFGIISEK</sequence>
<name>A0A0V0S6W8_9BILA</name>
<comment type="caution">
    <text evidence="1">The sequence shown here is derived from an EMBL/GenBank/DDBJ whole genome shotgun (WGS) entry which is preliminary data.</text>
</comment>
<feature type="non-terminal residue" evidence="1">
    <location>
        <position position="1"/>
    </location>
</feature>
<protein>
    <submittedName>
        <fullName evidence="1">Uncharacterized protein</fullName>
    </submittedName>
</protein>
<organism evidence="1 2">
    <name type="scientific">Trichinella nelsoni</name>
    <dbReference type="NCBI Taxonomy" id="6336"/>
    <lineage>
        <taxon>Eukaryota</taxon>
        <taxon>Metazoa</taxon>
        <taxon>Ecdysozoa</taxon>
        <taxon>Nematoda</taxon>
        <taxon>Enoplea</taxon>
        <taxon>Dorylaimia</taxon>
        <taxon>Trichinellida</taxon>
        <taxon>Trichinellidae</taxon>
        <taxon>Trichinella</taxon>
    </lineage>
</organism>
<accession>A0A0V0S6W8</accession>
<reference evidence="1 2" key="1">
    <citation type="submission" date="2015-01" db="EMBL/GenBank/DDBJ databases">
        <title>Evolution of Trichinella species and genotypes.</title>
        <authorList>
            <person name="Korhonen P.K."/>
            <person name="Edoardo P."/>
            <person name="Giuseppe L.R."/>
            <person name="Gasser R.B."/>
        </authorList>
    </citation>
    <scope>NUCLEOTIDE SEQUENCE [LARGE SCALE GENOMIC DNA]</scope>
    <source>
        <strain evidence="1">ISS37</strain>
    </source>
</reference>
<evidence type="ECO:0000313" key="1">
    <source>
        <dbReference type="EMBL" id="KRX22459.1"/>
    </source>
</evidence>
<dbReference type="AlphaFoldDB" id="A0A0V0S6W8"/>
<keyword evidence="2" id="KW-1185">Reference proteome</keyword>
<proteinExistence type="predicted"/>